<dbReference type="EMBL" id="JAQYXP010000012">
    <property type="protein sequence ID" value="MEN3239014.1"/>
    <property type="molecule type" value="Genomic_DNA"/>
</dbReference>
<evidence type="ECO:0000313" key="1">
    <source>
        <dbReference type="EMBL" id="MEN3239014.1"/>
    </source>
</evidence>
<dbReference type="RefSeq" id="WP_346013960.1">
    <property type="nucleotide sequence ID" value="NZ_JAQYXP010000012.1"/>
</dbReference>
<dbReference type="Proteomes" id="UP001407347">
    <property type="component" value="Unassembled WGS sequence"/>
</dbReference>
<keyword evidence="2" id="KW-1185">Reference proteome</keyword>
<evidence type="ECO:0008006" key="3">
    <source>
        <dbReference type="Google" id="ProtNLM"/>
    </source>
</evidence>
<sequence>MRTGSPPDAPARRLGRPLLPSKRIRSGLVDVRVSAEEAEQIQELADKAGLKIRIYMRLAALGTHIAAPPDPVTLDHAARLAQIGRLLARLERLAIAGSIVGLPPQEIADLRRLTEAAAVAVLRPGASEEGEAPSCSP</sequence>
<protein>
    <recommendedName>
        <fullName evidence="3">Mobilization protein</fullName>
    </recommendedName>
</protein>
<evidence type="ECO:0000313" key="2">
    <source>
        <dbReference type="Proteomes" id="UP001407347"/>
    </source>
</evidence>
<name>A0ABV0A597_9HYPH</name>
<proteinExistence type="predicted"/>
<gene>
    <name evidence="1" type="ORF">PUR29_36875</name>
</gene>
<dbReference type="InterPro" id="IPR053842">
    <property type="entry name" value="NikA-like"/>
</dbReference>
<dbReference type="Pfam" id="PF21983">
    <property type="entry name" value="NikA-like"/>
    <property type="match status" value="1"/>
</dbReference>
<reference evidence="1 2" key="1">
    <citation type="journal article" date="2023" name="PLoS ONE">
        <title>Complete genome assembly of Hawai'i environmental nontuberculous mycobacteria reveals unexpected co-isolation with methylobacteria.</title>
        <authorList>
            <person name="Hendrix J."/>
            <person name="Epperson L.E."/>
            <person name="Tong E.I."/>
            <person name="Chan Y.L."/>
            <person name="Hasan N.A."/>
            <person name="Dawrs S.N."/>
            <person name="Norton G.J."/>
            <person name="Virdi R."/>
            <person name="Crooks J.L."/>
            <person name="Chan E.D."/>
            <person name="Honda J.R."/>
            <person name="Strong M."/>
        </authorList>
    </citation>
    <scope>NUCLEOTIDE SEQUENCE [LARGE SCALE GENOMIC DNA]</scope>
    <source>
        <strain evidence="1 2">NJH_HI04-1</strain>
    </source>
</reference>
<organism evidence="1 2">
    <name type="scientific">Methylobacterium ajmalii</name>
    <dbReference type="NCBI Taxonomy" id="2738439"/>
    <lineage>
        <taxon>Bacteria</taxon>
        <taxon>Pseudomonadati</taxon>
        <taxon>Pseudomonadota</taxon>
        <taxon>Alphaproteobacteria</taxon>
        <taxon>Hyphomicrobiales</taxon>
        <taxon>Methylobacteriaceae</taxon>
        <taxon>Methylobacterium</taxon>
    </lineage>
</organism>
<comment type="caution">
    <text evidence="1">The sequence shown here is derived from an EMBL/GenBank/DDBJ whole genome shotgun (WGS) entry which is preliminary data.</text>
</comment>
<accession>A0ABV0A597</accession>